<reference evidence="10 11" key="1">
    <citation type="submission" date="2019-08" db="EMBL/GenBank/DDBJ databases">
        <title>Luteimonas viscosus sp. nov., isolated from soil of a sunflower field.</title>
        <authorList>
            <person name="Jianli Z."/>
            <person name="Ying Z."/>
        </authorList>
    </citation>
    <scope>NUCLEOTIDE SEQUENCE [LARGE SCALE GENOMIC DNA]</scope>
    <source>
        <strain evidence="10 11">XBU10</strain>
    </source>
</reference>
<protein>
    <recommendedName>
        <fullName evidence="5">Protein-glutamate methylesterase/protein-glutamine glutaminase</fullName>
        <ecNumber evidence="5">3.1.1.61</ecNumber>
        <ecNumber evidence="5">3.5.1.44</ecNumber>
    </recommendedName>
</protein>
<evidence type="ECO:0000313" key="10">
    <source>
        <dbReference type="EMBL" id="TYT26343.1"/>
    </source>
</evidence>
<keyword evidence="11" id="KW-1185">Reference proteome</keyword>
<dbReference type="GO" id="GO:0000156">
    <property type="term" value="F:phosphorelay response regulator activity"/>
    <property type="evidence" value="ECO:0007669"/>
    <property type="project" value="InterPro"/>
</dbReference>
<dbReference type="PROSITE" id="PS50110">
    <property type="entry name" value="RESPONSE_REGULATORY"/>
    <property type="match status" value="1"/>
</dbReference>
<dbReference type="PIRSF" id="PIRSF000876">
    <property type="entry name" value="RR_chemtxs_CheB"/>
    <property type="match status" value="1"/>
</dbReference>
<comment type="caution">
    <text evidence="10">The sequence shown here is derived from an EMBL/GenBank/DDBJ whole genome shotgun (WGS) entry which is preliminary data.</text>
</comment>
<feature type="modified residue" description="4-aspartylphosphate" evidence="5 7">
    <location>
        <position position="58"/>
    </location>
</feature>
<evidence type="ECO:0000256" key="7">
    <source>
        <dbReference type="PROSITE-ProRule" id="PRU00169"/>
    </source>
</evidence>
<comment type="subcellular location">
    <subcellularLocation>
        <location evidence="5">Cytoplasm</location>
    </subcellularLocation>
</comment>
<evidence type="ECO:0000259" key="8">
    <source>
        <dbReference type="PROSITE" id="PS50110"/>
    </source>
</evidence>
<evidence type="ECO:0000256" key="2">
    <source>
        <dbReference type="ARBA" id="ARBA00022500"/>
    </source>
</evidence>
<dbReference type="NCBIfam" id="NF009206">
    <property type="entry name" value="PRK12555.1"/>
    <property type="match status" value="1"/>
</dbReference>
<evidence type="ECO:0000256" key="4">
    <source>
        <dbReference type="ARBA" id="ARBA00048267"/>
    </source>
</evidence>
<dbReference type="InterPro" id="IPR001789">
    <property type="entry name" value="Sig_transdc_resp-reg_receiver"/>
</dbReference>
<dbReference type="GO" id="GO:0050568">
    <property type="term" value="F:protein-glutamine glutaminase activity"/>
    <property type="evidence" value="ECO:0007669"/>
    <property type="project" value="UniProtKB-UniRule"/>
</dbReference>
<dbReference type="Proteomes" id="UP000324973">
    <property type="component" value="Unassembled WGS sequence"/>
</dbReference>
<evidence type="ECO:0000256" key="3">
    <source>
        <dbReference type="ARBA" id="ARBA00022801"/>
    </source>
</evidence>
<dbReference type="PROSITE" id="PS50122">
    <property type="entry name" value="CHEB"/>
    <property type="match status" value="1"/>
</dbReference>
<evidence type="ECO:0000256" key="6">
    <source>
        <dbReference type="PROSITE-ProRule" id="PRU00050"/>
    </source>
</evidence>
<dbReference type="Gene3D" id="3.40.50.2300">
    <property type="match status" value="1"/>
</dbReference>
<dbReference type="Pfam" id="PF01339">
    <property type="entry name" value="CheB_methylest"/>
    <property type="match status" value="1"/>
</dbReference>
<feature type="active site" evidence="5 6">
    <location>
        <position position="288"/>
    </location>
</feature>
<dbReference type="InterPro" id="IPR011006">
    <property type="entry name" value="CheY-like_superfamily"/>
</dbReference>
<comment type="PTM">
    <text evidence="5">Phosphorylated by CheA. Phosphorylation of the N-terminal regulatory domain activates the methylesterase activity.</text>
</comment>
<dbReference type="Gene3D" id="3.40.50.180">
    <property type="entry name" value="Methylesterase CheB, C-terminal domain"/>
    <property type="match status" value="1"/>
</dbReference>
<dbReference type="EC" id="3.1.1.61" evidence="5"/>
<dbReference type="NCBIfam" id="NF001965">
    <property type="entry name" value="PRK00742.1"/>
    <property type="match status" value="1"/>
</dbReference>
<organism evidence="10 11">
    <name type="scientific">Luteimonas viscosa</name>
    <dbReference type="NCBI Taxonomy" id="1132694"/>
    <lineage>
        <taxon>Bacteria</taxon>
        <taxon>Pseudomonadati</taxon>
        <taxon>Pseudomonadota</taxon>
        <taxon>Gammaproteobacteria</taxon>
        <taxon>Lysobacterales</taxon>
        <taxon>Lysobacteraceae</taxon>
        <taxon>Luteimonas</taxon>
    </lineage>
</organism>
<evidence type="ECO:0000259" key="9">
    <source>
        <dbReference type="PROSITE" id="PS50122"/>
    </source>
</evidence>
<dbReference type="InterPro" id="IPR000673">
    <property type="entry name" value="Sig_transdc_resp-reg_Me-estase"/>
</dbReference>
<feature type="domain" description="Response regulatory" evidence="8">
    <location>
        <begin position="7"/>
        <end position="124"/>
    </location>
</feature>
<accession>A0A5D4XQW0</accession>
<evidence type="ECO:0000256" key="5">
    <source>
        <dbReference type="HAMAP-Rule" id="MF_00099"/>
    </source>
</evidence>
<keyword evidence="1 5" id="KW-0963">Cytoplasm</keyword>
<keyword evidence="2 5" id="KW-0145">Chemotaxis</keyword>
<dbReference type="EC" id="3.5.1.44" evidence="5"/>
<comment type="catalytic activity">
    <reaction evidence="4 5">
        <text>[protein]-L-glutamate 5-O-methyl ester + H2O = L-glutamyl-[protein] + methanol + H(+)</text>
        <dbReference type="Rhea" id="RHEA:23236"/>
        <dbReference type="Rhea" id="RHEA-COMP:10208"/>
        <dbReference type="Rhea" id="RHEA-COMP:10311"/>
        <dbReference type="ChEBI" id="CHEBI:15377"/>
        <dbReference type="ChEBI" id="CHEBI:15378"/>
        <dbReference type="ChEBI" id="CHEBI:17790"/>
        <dbReference type="ChEBI" id="CHEBI:29973"/>
        <dbReference type="ChEBI" id="CHEBI:82795"/>
        <dbReference type="EC" id="3.1.1.61"/>
    </reaction>
</comment>
<dbReference type="SUPFAM" id="SSF52738">
    <property type="entry name" value="Methylesterase CheB, C-terminal domain"/>
    <property type="match status" value="1"/>
</dbReference>
<dbReference type="CDD" id="cd17541">
    <property type="entry name" value="REC_CheB-like"/>
    <property type="match status" value="1"/>
</dbReference>
<proteinExistence type="inferred from homology"/>
<comment type="catalytic activity">
    <reaction evidence="5">
        <text>L-glutaminyl-[protein] + H2O = L-glutamyl-[protein] + NH4(+)</text>
        <dbReference type="Rhea" id="RHEA:16441"/>
        <dbReference type="Rhea" id="RHEA-COMP:10207"/>
        <dbReference type="Rhea" id="RHEA-COMP:10208"/>
        <dbReference type="ChEBI" id="CHEBI:15377"/>
        <dbReference type="ChEBI" id="CHEBI:28938"/>
        <dbReference type="ChEBI" id="CHEBI:29973"/>
        <dbReference type="ChEBI" id="CHEBI:30011"/>
        <dbReference type="EC" id="3.5.1.44"/>
    </reaction>
</comment>
<comment type="domain">
    <text evidence="5">Contains a C-terminal catalytic domain, and an N-terminal region which modulates catalytic activity.</text>
</comment>
<dbReference type="OrthoDB" id="9793421at2"/>
<dbReference type="SMART" id="SM00448">
    <property type="entry name" value="REC"/>
    <property type="match status" value="1"/>
</dbReference>
<dbReference type="GO" id="GO:0006935">
    <property type="term" value="P:chemotaxis"/>
    <property type="evidence" value="ECO:0007669"/>
    <property type="project" value="UniProtKB-UniRule"/>
</dbReference>
<evidence type="ECO:0000313" key="11">
    <source>
        <dbReference type="Proteomes" id="UP000324973"/>
    </source>
</evidence>
<dbReference type="PANTHER" id="PTHR42872">
    <property type="entry name" value="PROTEIN-GLUTAMATE METHYLESTERASE/PROTEIN-GLUTAMINE GLUTAMINASE"/>
    <property type="match status" value="1"/>
</dbReference>
<dbReference type="AlphaFoldDB" id="A0A5D4XQW0"/>
<dbReference type="PANTHER" id="PTHR42872:SF6">
    <property type="entry name" value="PROTEIN-GLUTAMATE METHYLESTERASE_PROTEIN-GLUTAMINE GLUTAMINASE"/>
    <property type="match status" value="1"/>
</dbReference>
<sequence length="346" mass="36454">MGARPVRVLIVDDSALVRALMSELLGVDPGIEVVGTAADPFIARDKIKQLSPDVLTLDVEMPRMDGLTFLRNLMRLRPMPVLMVSSLTEAGAQVTLDALALGAVDFIAKPKIDVARGLAEYGSVLVEKVKQAAKARVARIAPPATPGYDGPIAYRTTDRLLAIGASTGGTEAIREVLAQMPADAPATVIVQHIPAAFSGPFAERLDRHSRMTVAEAVDQQPLLTGHAYVAPGGRHLRVVRSGARWICRLGDDDPVRRHRPSVDVLFQSVAAHAGRNASAALLTGMGDDGAAGLLALRRAGARTIAQDEATSVVWGMPGAAVGIGATDEVVPLEQVAHRLLAVPGDR</sequence>
<dbReference type="RefSeq" id="WP_149102892.1">
    <property type="nucleotide sequence ID" value="NZ_VTFT01000001.1"/>
</dbReference>
<name>A0A5D4XQW0_9GAMM</name>
<dbReference type="SUPFAM" id="SSF52172">
    <property type="entry name" value="CheY-like"/>
    <property type="match status" value="1"/>
</dbReference>
<dbReference type="GO" id="GO:0005737">
    <property type="term" value="C:cytoplasm"/>
    <property type="evidence" value="ECO:0007669"/>
    <property type="project" value="UniProtKB-SubCell"/>
</dbReference>
<dbReference type="HAMAP" id="MF_00099">
    <property type="entry name" value="CheB_chemtxs"/>
    <property type="match status" value="1"/>
</dbReference>
<evidence type="ECO:0000256" key="1">
    <source>
        <dbReference type="ARBA" id="ARBA00022490"/>
    </source>
</evidence>
<dbReference type="Pfam" id="PF00072">
    <property type="entry name" value="Response_reg"/>
    <property type="match status" value="1"/>
</dbReference>
<feature type="active site" evidence="5 6">
    <location>
        <position position="192"/>
    </location>
</feature>
<dbReference type="EMBL" id="VTFT01000001">
    <property type="protein sequence ID" value="TYT26343.1"/>
    <property type="molecule type" value="Genomic_DNA"/>
</dbReference>
<feature type="active site" evidence="5 6">
    <location>
        <position position="166"/>
    </location>
</feature>
<dbReference type="InterPro" id="IPR035909">
    <property type="entry name" value="CheB_C"/>
</dbReference>
<keyword evidence="5 7" id="KW-0597">Phosphoprotein</keyword>
<dbReference type="CDD" id="cd16432">
    <property type="entry name" value="CheB_Rec"/>
    <property type="match status" value="1"/>
</dbReference>
<dbReference type="GO" id="GO:0008984">
    <property type="term" value="F:protein-glutamate methylesterase activity"/>
    <property type="evidence" value="ECO:0007669"/>
    <property type="project" value="UniProtKB-UniRule"/>
</dbReference>
<comment type="similarity">
    <text evidence="5">Belongs to the CheB family.</text>
</comment>
<keyword evidence="3 5" id="KW-0378">Hydrolase</keyword>
<feature type="domain" description="CheB-type methylesterase" evidence="9">
    <location>
        <begin position="154"/>
        <end position="341"/>
    </location>
</feature>
<comment type="function">
    <text evidence="5">Involved in chemotaxis. Part of a chemotaxis signal transduction system that modulates chemotaxis in response to various stimuli. Catalyzes the demethylation of specific methylglutamate residues introduced into the chemoreceptors (methyl-accepting chemotaxis proteins or MCP) by CheR. Also mediates the irreversible deamidation of specific glutamine residues to glutamic acid.</text>
</comment>
<gene>
    <name evidence="5" type="primary">cheB</name>
    <name evidence="10" type="ORF">FZO89_08760</name>
</gene>
<dbReference type="InterPro" id="IPR008248">
    <property type="entry name" value="CheB-like"/>
</dbReference>